<dbReference type="PANTHER" id="PTHR12300">
    <property type="entry name" value="HVA22-LIKE PROTEINS"/>
    <property type="match status" value="1"/>
</dbReference>
<feature type="transmembrane region" description="Helical" evidence="1">
    <location>
        <begin position="39"/>
        <end position="64"/>
    </location>
</feature>
<evidence type="ECO:0000256" key="1">
    <source>
        <dbReference type="RuleBase" id="RU362006"/>
    </source>
</evidence>
<organism evidence="3 4">
    <name type="scientific">Littorina saxatilis</name>
    <dbReference type="NCBI Taxonomy" id="31220"/>
    <lineage>
        <taxon>Eukaryota</taxon>
        <taxon>Metazoa</taxon>
        <taxon>Spiralia</taxon>
        <taxon>Lophotrochozoa</taxon>
        <taxon>Mollusca</taxon>
        <taxon>Gastropoda</taxon>
        <taxon>Caenogastropoda</taxon>
        <taxon>Littorinimorpha</taxon>
        <taxon>Littorinoidea</taxon>
        <taxon>Littorinidae</taxon>
        <taxon>Littorina</taxon>
    </lineage>
</organism>
<gene>
    <name evidence="3" type="ORF">V1264_014855</name>
</gene>
<keyword evidence="4" id="KW-1185">Reference proteome</keyword>
<dbReference type="GO" id="GO:0005881">
    <property type="term" value="C:cytoplasmic microtubule"/>
    <property type="evidence" value="ECO:0007669"/>
    <property type="project" value="TreeGrafter"/>
</dbReference>
<dbReference type="GO" id="GO:0071782">
    <property type="term" value="C:endoplasmic reticulum tubular network"/>
    <property type="evidence" value="ECO:0007669"/>
    <property type="project" value="TreeGrafter"/>
</dbReference>
<proteinExistence type="inferred from homology"/>
<feature type="transmembrane region" description="Helical" evidence="1">
    <location>
        <begin position="6"/>
        <end position="27"/>
    </location>
</feature>
<keyword evidence="1" id="KW-0812">Transmembrane</keyword>
<feature type="region of interest" description="Disordered" evidence="2">
    <location>
        <begin position="200"/>
        <end position="228"/>
    </location>
</feature>
<dbReference type="GO" id="GO:0005789">
    <property type="term" value="C:endoplasmic reticulum membrane"/>
    <property type="evidence" value="ECO:0007669"/>
    <property type="project" value="TreeGrafter"/>
</dbReference>
<evidence type="ECO:0000313" key="4">
    <source>
        <dbReference type="Proteomes" id="UP001374579"/>
    </source>
</evidence>
<dbReference type="Pfam" id="PF03134">
    <property type="entry name" value="TB2_DP1_HVA22"/>
    <property type="match status" value="1"/>
</dbReference>
<dbReference type="GO" id="GO:0071786">
    <property type="term" value="P:endoplasmic reticulum tubular network organization"/>
    <property type="evidence" value="ECO:0007669"/>
    <property type="project" value="TreeGrafter"/>
</dbReference>
<protein>
    <recommendedName>
        <fullName evidence="1">Receptor expression-enhancing protein</fullName>
    </recommendedName>
</protein>
<dbReference type="GO" id="GO:0008017">
    <property type="term" value="F:microtubule binding"/>
    <property type="evidence" value="ECO:0007669"/>
    <property type="project" value="TreeGrafter"/>
</dbReference>
<keyword evidence="1" id="KW-0472">Membrane</keyword>
<dbReference type="AlphaFoldDB" id="A0AAN9GJF7"/>
<sequence length="274" mass="31836">MVSAIISRIVILLFGTLYPAYASYKAVRTKNVKEYVKWMMYWIIFALFTAVETFSDVFLSWVPFYYEVKIIFVLWMLSPMTKGSSFLFKKFVHPNLVRREKDIDEMISQARTASYTTILRLGSQGLSYASQVVVKTALMGQTKLVDHLRRSYSTSDLTNDGSQLMQRHPPMDYEEDEDELDNRLREDQEELAGKSTLLSRRITRSGSTGREQGLHSVKEVEEDDEEETVTITEEYTIPGPVRQYYSPKEKKQINMYGTIPRSRGRQRTTRKTVL</sequence>
<comment type="similarity">
    <text evidence="1">Belongs to the DP1 family.</text>
</comment>
<keyword evidence="1" id="KW-1133">Transmembrane helix</keyword>
<dbReference type="EMBL" id="JBAMIC010000003">
    <property type="protein sequence ID" value="KAK7111078.1"/>
    <property type="molecule type" value="Genomic_DNA"/>
</dbReference>
<evidence type="ECO:0000256" key="2">
    <source>
        <dbReference type="SAM" id="MobiDB-lite"/>
    </source>
</evidence>
<comment type="caution">
    <text evidence="3">The sequence shown here is derived from an EMBL/GenBank/DDBJ whole genome shotgun (WGS) entry which is preliminary data.</text>
</comment>
<feature type="region of interest" description="Disordered" evidence="2">
    <location>
        <begin position="154"/>
        <end position="181"/>
    </location>
</feature>
<reference evidence="3 4" key="1">
    <citation type="submission" date="2024-02" db="EMBL/GenBank/DDBJ databases">
        <title>Chromosome-scale genome assembly of the rough periwinkle Littorina saxatilis.</title>
        <authorList>
            <person name="De Jode A."/>
            <person name="Faria R."/>
            <person name="Formenti G."/>
            <person name="Sims Y."/>
            <person name="Smith T.P."/>
            <person name="Tracey A."/>
            <person name="Wood J.M.D."/>
            <person name="Zagrodzka Z.B."/>
            <person name="Johannesson K."/>
            <person name="Butlin R.K."/>
            <person name="Leder E.H."/>
        </authorList>
    </citation>
    <scope>NUCLEOTIDE SEQUENCE [LARGE SCALE GENOMIC DNA]</scope>
    <source>
        <strain evidence="3">Snail1</strain>
        <tissue evidence="3">Muscle</tissue>
    </source>
</reference>
<dbReference type="Proteomes" id="UP001374579">
    <property type="component" value="Unassembled WGS sequence"/>
</dbReference>
<dbReference type="PANTHER" id="PTHR12300:SF117">
    <property type="entry name" value="LP05237P-RELATED"/>
    <property type="match status" value="1"/>
</dbReference>
<comment type="subcellular location">
    <subcellularLocation>
        <location evidence="1">Membrane</location>
        <topology evidence="1">Multi-pass membrane protein</topology>
    </subcellularLocation>
</comment>
<name>A0AAN9GJF7_9CAEN</name>
<dbReference type="InterPro" id="IPR004345">
    <property type="entry name" value="TB2_DP1_HVA22"/>
</dbReference>
<evidence type="ECO:0000313" key="3">
    <source>
        <dbReference type="EMBL" id="KAK7111078.1"/>
    </source>
</evidence>
<feature type="compositionally biased region" description="Low complexity" evidence="2">
    <location>
        <begin position="200"/>
        <end position="210"/>
    </location>
</feature>
<accession>A0AAN9GJF7</accession>
<feature type="compositionally biased region" description="Polar residues" evidence="2">
    <location>
        <begin position="154"/>
        <end position="165"/>
    </location>
</feature>